<dbReference type="Gene3D" id="1.10.1040.10">
    <property type="entry name" value="N-(1-d-carboxylethyl)-l-norvaline Dehydrogenase, domain 2"/>
    <property type="match status" value="1"/>
</dbReference>
<feature type="active site" evidence="4">
    <location>
        <position position="166"/>
    </location>
</feature>
<evidence type="ECO:0000256" key="4">
    <source>
        <dbReference type="PIRSR" id="PIRSR000103-1"/>
    </source>
</evidence>
<evidence type="ECO:0000259" key="6">
    <source>
        <dbReference type="Pfam" id="PF14833"/>
    </source>
</evidence>
<dbReference type="InterPro" id="IPR051265">
    <property type="entry name" value="HIBADH-related_NP60_sf"/>
</dbReference>
<dbReference type="GO" id="GO:0051287">
    <property type="term" value="F:NAD binding"/>
    <property type="evidence" value="ECO:0007669"/>
    <property type="project" value="InterPro"/>
</dbReference>
<dbReference type="PANTHER" id="PTHR43580:SF9">
    <property type="entry name" value="GLYOXYLATE_SUCCINIC SEMIALDEHYDE REDUCTASE 1"/>
    <property type="match status" value="1"/>
</dbReference>
<dbReference type="PANTHER" id="PTHR43580">
    <property type="entry name" value="OXIDOREDUCTASE GLYR1-RELATED"/>
    <property type="match status" value="1"/>
</dbReference>
<keyword evidence="3" id="KW-0520">NAD</keyword>
<evidence type="ECO:0000259" key="5">
    <source>
        <dbReference type="Pfam" id="PF03446"/>
    </source>
</evidence>
<dbReference type="Pfam" id="PF14833">
    <property type="entry name" value="NAD_binding_11"/>
    <property type="match status" value="1"/>
</dbReference>
<evidence type="ECO:0000313" key="7">
    <source>
        <dbReference type="EMBL" id="WNZ23832.1"/>
    </source>
</evidence>
<keyword evidence="2" id="KW-0560">Oxidoreductase</keyword>
<evidence type="ECO:0000256" key="1">
    <source>
        <dbReference type="ARBA" id="ARBA00009080"/>
    </source>
</evidence>
<protein>
    <submittedName>
        <fullName evidence="7">NAD(P)-dependent oxidoreductase</fullName>
    </submittedName>
</protein>
<dbReference type="Gene3D" id="3.40.50.720">
    <property type="entry name" value="NAD(P)-binding Rossmann-like Domain"/>
    <property type="match status" value="1"/>
</dbReference>
<dbReference type="InterPro" id="IPR015815">
    <property type="entry name" value="HIBADH-related"/>
</dbReference>
<comment type="similarity">
    <text evidence="1">Belongs to the HIBADH-related family.</text>
</comment>
<dbReference type="Pfam" id="PF03446">
    <property type="entry name" value="NAD_binding_2"/>
    <property type="match status" value="1"/>
</dbReference>
<dbReference type="InterPro" id="IPR029154">
    <property type="entry name" value="HIBADH-like_NADP-bd"/>
</dbReference>
<evidence type="ECO:0000256" key="3">
    <source>
        <dbReference type="ARBA" id="ARBA00023027"/>
    </source>
</evidence>
<dbReference type="GO" id="GO:0016491">
    <property type="term" value="F:oxidoreductase activity"/>
    <property type="evidence" value="ECO:0007669"/>
    <property type="project" value="UniProtKB-KW"/>
</dbReference>
<evidence type="ECO:0000256" key="2">
    <source>
        <dbReference type="ARBA" id="ARBA00023002"/>
    </source>
</evidence>
<reference evidence="7" key="1">
    <citation type="submission" date="2020-05" db="EMBL/GenBank/DDBJ databases">
        <authorList>
            <person name="Zhu T."/>
            <person name="Keshari N."/>
            <person name="Lu X."/>
        </authorList>
    </citation>
    <scope>NUCLEOTIDE SEQUENCE</scope>
    <source>
        <strain evidence="7">NK1-12</strain>
    </source>
</reference>
<proteinExistence type="inferred from homology"/>
<dbReference type="InterPro" id="IPR036291">
    <property type="entry name" value="NAD(P)-bd_dom_sf"/>
</dbReference>
<dbReference type="SUPFAM" id="SSF48179">
    <property type="entry name" value="6-phosphogluconate dehydrogenase C-terminal domain-like"/>
    <property type="match status" value="1"/>
</dbReference>
<dbReference type="SUPFAM" id="SSF51735">
    <property type="entry name" value="NAD(P)-binding Rossmann-fold domains"/>
    <property type="match status" value="1"/>
</dbReference>
<organism evidence="7">
    <name type="scientific">Leptolyngbya sp. NK1-12</name>
    <dbReference type="NCBI Taxonomy" id="2547451"/>
    <lineage>
        <taxon>Bacteria</taxon>
        <taxon>Bacillati</taxon>
        <taxon>Cyanobacteriota</taxon>
        <taxon>Cyanophyceae</taxon>
        <taxon>Leptolyngbyales</taxon>
        <taxon>Leptolyngbyaceae</taxon>
        <taxon>Leptolyngbya group</taxon>
        <taxon>Leptolyngbya</taxon>
    </lineage>
</organism>
<feature type="domain" description="3-hydroxyisobutyrate dehydrogenase-like NAD-binding" evidence="6">
    <location>
        <begin position="160"/>
        <end position="278"/>
    </location>
</feature>
<dbReference type="InterPro" id="IPR013328">
    <property type="entry name" value="6PGD_dom2"/>
</dbReference>
<dbReference type="InterPro" id="IPR008927">
    <property type="entry name" value="6-PGluconate_DH-like_C_sf"/>
</dbReference>
<gene>
    <name evidence="7" type="ORF">HJG54_13850</name>
</gene>
<dbReference type="AlphaFoldDB" id="A0AA96WUX3"/>
<dbReference type="GO" id="GO:0050661">
    <property type="term" value="F:NADP binding"/>
    <property type="evidence" value="ECO:0007669"/>
    <property type="project" value="InterPro"/>
</dbReference>
<sequence length="295" mass="31198">MIGVIGTGLMGAPMAERLLANRVALVAYNRTPEKLTSLQQLGVELAASVPDLLHQCNAVILMLSDAAAIQTVILAEDVTPSLAGRTLIQMGTIGPSESRWIAEAVQANGGEYLEAPVLGSIPEAKAGTLQVMVGATPAQFQQWAPLLSHLGTPVLIGEVGTAAALKLALNQLIAALTTAFGLSLGLVQRQGVEVETFMQILRQSALYAPTFDKKLQRMVEQNYANPNFPTKHLLKDTNLFLTEAKAAGLQVDSLTGVRQILEMACQLGLAEADYSALFAAVNPANPSSLEETNAE</sequence>
<accession>A0AA96WUX3</accession>
<feature type="domain" description="6-phosphogluconate dehydrogenase NADP-binding" evidence="5">
    <location>
        <begin position="2"/>
        <end position="155"/>
    </location>
</feature>
<name>A0AA96WUX3_9CYAN</name>
<dbReference type="RefSeq" id="WP_316435585.1">
    <property type="nucleotide sequence ID" value="NZ_CP053586.1"/>
</dbReference>
<dbReference type="PIRSF" id="PIRSF000103">
    <property type="entry name" value="HIBADH"/>
    <property type="match status" value="1"/>
</dbReference>
<dbReference type="InterPro" id="IPR006115">
    <property type="entry name" value="6PGDH_NADP-bd"/>
</dbReference>
<dbReference type="EMBL" id="CP053586">
    <property type="protein sequence ID" value="WNZ23832.1"/>
    <property type="molecule type" value="Genomic_DNA"/>
</dbReference>